<comment type="caution">
    <text evidence="1">The sequence shown here is derived from an EMBL/GenBank/DDBJ whole genome shotgun (WGS) entry which is preliminary data.</text>
</comment>
<dbReference type="Proteomes" id="UP001159427">
    <property type="component" value="Unassembled WGS sequence"/>
</dbReference>
<protein>
    <submittedName>
        <fullName evidence="1">Uncharacterized protein</fullName>
    </submittedName>
</protein>
<name>A0ABN8MUC9_9CNID</name>
<dbReference type="EMBL" id="CALNXI010000694">
    <property type="protein sequence ID" value="CAH3034274.1"/>
    <property type="molecule type" value="Genomic_DNA"/>
</dbReference>
<dbReference type="PANTHER" id="PTHR33568">
    <property type="entry name" value="DNA POLYMERASE"/>
    <property type="match status" value="1"/>
</dbReference>
<dbReference type="PANTHER" id="PTHR33568:SF3">
    <property type="entry name" value="DNA-DIRECTED DNA POLYMERASE"/>
    <property type="match status" value="1"/>
</dbReference>
<feature type="non-terminal residue" evidence="1">
    <location>
        <position position="1"/>
    </location>
</feature>
<organism evidence="1 2">
    <name type="scientific">Porites evermanni</name>
    <dbReference type="NCBI Taxonomy" id="104178"/>
    <lineage>
        <taxon>Eukaryota</taxon>
        <taxon>Metazoa</taxon>
        <taxon>Cnidaria</taxon>
        <taxon>Anthozoa</taxon>
        <taxon>Hexacorallia</taxon>
        <taxon>Scleractinia</taxon>
        <taxon>Fungiina</taxon>
        <taxon>Poritidae</taxon>
        <taxon>Porites</taxon>
    </lineage>
</organism>
<proteinExistence type="predicted"/>
<accession>A0ABN8MUC9</accession>
<evidence type="ECO:0000313" key="2">
    <source>
        <dbReference type="Proteomes" id="UP001159427"/>
    </source>
</evidence>
<sequence>KFGERSNKPQTHVIRSAYALYALLNDPSFHISNIRICSEDVLEVVTTRAEEEVEQNVKTNIFIAIYTTAHARLKLYSALETLQEQLDDPQEERRNITLVDKNFFDRDQTNKRIRLIDREKKYGLVFDKRVVDRATRKSYPYGYARIGSEVDMLSEL</sequence>
<evidence type="ECO:0000313" key="1">
    <source>
        <dbReference type="EMBL" id="CAH3034274.1"/>
    </source>
</evidence>
<keyword evidence="2" id="KW-1185">Reference proteome</keyword>
<reference evidence="1 2" key="1">
    <citation type="submission" date="2022-05" db="EMBL/GenBank/DDBJ databases">
        <authorList>
            <consortium name="Genoscope - CEA"/>
            <person name="William W."/>
        </authorList>
    </citation>
    <scope>NUCLEOTIDE SEQUENCE [LARGE SCALE GENOMIC DNA]</scope>
</reference>
<gene>
    <name evidence="1" type="ORF">PEVE_00039393</name>
</gene>